<dbReference type="Gene3D" id="3.40.50.1820">
    <property type="entry name" value="alpha/beta hydrolase"/>
    <property type="match status" value="1"/>
</dbReference>
<dbReference type="InterPro" id="IPR000073">
    <property type="entry name" value="AB_hydrolase_1"/>
</dbReference>
<feature type="domain" description="AB hydrolase-1" evidence="1">
    <location>
        <begin position="93"/>
        <end position="331"/>
    </location>
</feature>
<name>A0AAD3E278_9CHLO</name>
<reference evidence="2 3" key="1">
    <citation type="journal article" date="2021" name="Sci. Rep.">
        <title>Genome sequencing of the multicellular alga Astrephomene provides insights into convergent evolution of germ-soma differentiation.</title>
        <authorList>
            <person name="Yamashita S."/>
            <person name="Yamamoto K."/>
            <person name="Matsuzaki R."/>
            <person name="Suzuki S."/>
            <person name="Yamaguchi H."/>
            <person name="Hirooka S."/>
            <person name="Minakuchi Y."/>
            <person name="Miyagishima S."/>
            <person name="Kawachi M."/>
            <person name="Toyoda A."/>
            <person name="Nozaki H."/>
        </authorList>
    </citation>
    <scope>NUCLEOTIDE SEQUENCE [LARGE SCALE GENOMIC DNA]</scope>
    <source>
        <strain evidence="2 3">NIES-4017</strain>
    </source>
</reference>
<evidence type="ECO:0000313" key="2">
    <source>
        <dbReference type="EMBL" id="GFR52361.1"/>
    </source>
</evidence>
<dbReference type="Pfam" id="PF00561">
    <property type="entry name" value="Abhydrolase_1"/>
    <property type="match status" value="1"/>
</dbReference>
<dbReference type="InterPro" id="IPR050471">
    <property type="entry name" value="AB_hydrolase"/>
</dbReference>
<dbReference type="PANTHER" id="PTHR43433:SF5">
    <property type="entry name" value="AB HYDROLASE-1 DOMAIN-CONTAINING PROTEIN"/>
    <property type="match status" value="1"/>
</dbReference>
<evidence type="ECO:0000259" key="1">
    <source>
        <dbReference type="Pfam" id="PF00561"/>
    </source>
</evidence>
<proteinExistence type="predicted"/>
<keyword evidence="3" id="KW-1185">Reference proteome</keyword>
<dbReference type="InterPro" id="IPR029058">
    <property type="entry name" value="AB_hydrolase_fold"/>
</dbReference>
<organism evidence="2 3">
    <name type="scientific">Astrephomene gubernaculifera</name>
    <dbReference type="NCBI Taxonomy" id="47775"/>
    <lineage>
        <taxon>Eukaryota</taxon>
        <taxon>Viridiplantae</taxon>
        <taxon>Chlorophyta</taxon>
        <taxon>core chlorophytes</taxon>
        <taxon>Chlorophyceae</taxon>
        <taxon>CS clade</taxon>
        <taxon>Chlamydomonadales</taxon>
        <taxon>Astrephomenaceae</taxon>
        <taxon>Astrephomene</taxon>
    </lineage>
</organism>
<comment type="caution">
    <text evidence="2">The sequence shown here is derived from an EMBL/GenBank/DDBJ whole genome shotgun (WGS) entry which is preliminary data.</text>
</comment>
<dbReference type="GO" id="GO:0003824">
    <property type="term" value="F:catalytic activity"/>
    <property type="evidence" value="ECO:0007669"/>
    <property type="project" value="InterPro"/>
</dbReference>
<dbReference type="PRINTS" id="PR00111">
    <property type="entry name" value="ABHYDROLASE"/>
</dbReference>
<dbReference type="PANTHER" id="PTHR43433">
    <property type="entry name" value="HYDROLASE, ALPHA/BETA FOLD FAMILY PROTEIN"/>
    <property type="match status" value="1"/>
</dbReference>
<dbReference type="AlphaFoldDB" id="A0AAD3E278"/>
<dbReference type="PRINTS" id="PR00412">
    <property type="entry name" value="EPOXHYDRLASE"/>
</dbReference>
<sequence length="395" mass="41711">MGVPSRLAVLDTGLEARKHCKLSGTVALTTGITLAYQVYELKPQQHELSMQIGAGVEAPSSSTEEPKDRVIMIMGFACTGSAWLPLLQNLFSREQGDSKEASGPPTSAAAAGLEIAVYDNRGIGCSSCPTQKSSYSTDIMAQDALGLMDYLGWRRAHVVGHSMGAMIAARLAVAAPERVASLTLISTTGGGSEAIPLNLRALRAAWRGLLASSADPHTRASVDLTFHFAPQLLATQDPHSGRRVKDVLKEQYVLGGKEHGPQPPHGQEGHASAVLKHGVNRRECRTLATAGFPIKLIHGSEDIVAAPRHAARLAARLGAPLVLLPGGAHFIPRDCAAEIVDELLATVEAVRQGFTHAPVVHRTAAAGSSLDDAVSYGEVRQPRFGASWCCMCCSA</sequence>
<dbReference type="SUPFAM" id="SSF53474">
    <property type="entry name" value="alpha/beta-Hydrolases"/>
    <property type="match status" value="1"/>
</dbReference>
<evidence type="ECO:0000313" key="3">
    <source>
        <dbReference type="Proteomes" id="UP001054857"/>
    </source>
</evidence>
<dbReference type="InterPro" id="IPR000639">
    <property type="entry name" value="Epox_hydrolase-like"/>
</dbReference>
<gene>
    <name evidence="2" type="ORF">Agub_g14919</name>
</gene>
<protein>
    <recommendedName>
        <fullName evidence="1">AB hydrolase-1 domain-containing protein</fullName>
    </recommendedName>
</protein>
<dbReference type="Proteomes" id="UP001054857">
    <property type="component" value="Unassembled WGS sequence"/>
</dbReference>
<accession>A0AAD3E278</accession>
<dbReference type="EMBL" id="BMAR01000062">
    <property type="protein sequence ID" value="GFR52361.1"/>
    <property type="molecule type" value="Genomic_DNA"/>
</dbReference>